<sequence length="824" mass="83820">MLPSLLTRSCQRVSRAVLPLLGGWLLAGPVQAQISAYTFAPSAGTFVPLPATATNVAALRTDDAVSPTMLPLGFTFVFDGMTYTSVKACSNGFLSFNPSATYNVGNTLATTAGASEKPLLAPLWDDLSGDAATSRASYETSGTAPNRVFTFEWKDWKWSFQAGSPSLSFQVKLYEGSNRVEYIYQPTAAAPAAGPSLGASVGLAGSVSGTTPSPFLSLNNLSASPTASSTTETTNIVTMPAAGQTYTFAPPTTSTCEPPTSLTVSNISANSAQISFQGRVNTTGYTVTYQRTGGAAQTVNVTAPATSTILTGLQTGSAYSVSVTASCGSQTSAAATASFTTLSGYCVSTLGGSCGTNGFTAVNVQGTSLNATGLTCTVTGGNAYTSYPATGSNTGTVQRGSTYPLSVSAAGSTSVSVWIDFNQDFVFDASEWTQVTTSATGGVPSTVNVPIQATALLGTTTMRLRSRSSGSNNGSGDACTTFGLGETKDFTITIAAPSACPAPSGLTATAITSTTATLSFTANGTGPVTLIYGPDGFNPATGGTTITNATSPVSLTNLTPATLYQFYVQQNCTGTGLSPNVGPIAFTTVPSNDEPCTAQVLTVNPTACRAIAASSYGATVANPAVSASACFGANISPRDVWYSITTAATGPTSTAVRILVSGGAASIVQGMRSTSGTCSGPFINIRCVGNTSNVAAPALDLTSLTPSTTYYVRVHTYQPNDALGLFSICATNTSVTTGAAAAITAPEWSVFPSPSHTGQLTVRLPQGTSGQVRLLNTMGQLIRQQPLSAQNAELTLSTRGLAAGLYTVQVEANGSVLSRKVVLE</sequence>
<feature type="domain" description="Fibronectin type-III" evidence="2">
    <location>
        <begin position="258"/>
        <end position="345"/>
    </location>
</feature>
<dbReference type="STRING" id="1121955.SAMN02745146_2414"/>
<dbReference type="Pfam" id="PF20009">
    <property type="entry name" value="GEVED"/>
    <property type="match status" value="1"/>
</dbReference>
<organism evidence="3 4">
    <name type="scientific">Hymenobacter daecheongensis DSM 21074</name>
    <dbReference type="NCBI Taxonomy" id="1121955"/>
    <lineage>
        <taxon>Bacteria</taxon>
        <taxon>Pseudomonadati</taxon>
        <taxon>Bacteroidota</taxon>
        <taxon>Cytophagia</taxon>
        <taxon>Cytophagales</taxon>
        <taxon>Hymenobacteraceae</taxon>
        <taxon>Hymenobacter</taxon>
    </lineage>
</organism>
<dbReference type="SMART" id="SM00060">
    <property type="entry name" value="FN3"/>
    <property type="match status" value="3"/>
</dbReference>
<dbReference type="CDD" id="cd00063">
    <property type="entry name" value="FN3"/>
    <property type="match status" value="1"/>
</dbReference>
<evidence type="ECO:0000313" key="4">
    <source>
        <dbReference type="Proteomes" id="UP000184418"/>
    </source>
</evidence>
<dbReference type="AlphaFoldDB" id="A0A1M6GVR9"/>
<dbReference type="Proteomes" id="UP000184418">
    <property type="component" value="Unassembled WGS sequence"/>
</dbReference>
<evidence type="ECO:0000313" key="3">
    <source>
        <dbReference type="EMBL" id="SHJ14053.1"/>
    </source>
</evidence>
<keyword evidence="1" id="KW-0677">Repeat</keyword>
<name>A0A1M6GVR9_9BACT</name>
<feature type="domain" description="Fibronectin type-III" evidence="2">
    <location>
        <begin position="502"/>
        <end position="591"/>
    </location>
</feature>
<evidence type="ECO:0000256" key="1">
    <source>
        <dbReference type="ARBA" id="ARBA00022737"/>
    </source>
</evidence>
<dbReference type="InterPro" id="IPR045474">
    <property type="entry name" value="GEVED"/>
</dbReference>
<dbReference type="Pfam" id="PF00041">
    <property type="entry name" value="fn3"/>
    <property type="match status" value="2"/>
</dbReference>
<keyword evidence="4" id="KW-1185">Reference proteome</keyword>
<dbReference type="InterPro" id="IPR003961">
    <property type="entry name" value="FN3_dom"/>
</dbReference>
<dbReference type="PROSITE" id="PS50853">
    <property type="entry name" value="FN3"/>
    <property type="match status" value="2"/>
</dbReference>
<dbReference type="EMBL" id="FQYN01000004">
    <property type="protein sequence ID" value="SHJ14053.1"/>
    <property type="molecule type" value="Genomic_DNA"/>
</dbReference>
<reference evidence="3 4" key="1">
    <citation type="submission" date="2016-11" db="EMBL/GenBank/DDBJ databases">
        <authorList>
            <person name="Jaros S."/>
            <person name="Januszkiewicz K."/>
            <person name="Wedrychowicz H."/>
        </authorList>
    </citation>
    <scope>NUCLEOTIDE SEQUENCE [LARGE SCALE GENOMIC DNA]</scope>
    <source>
        <strain evidence="3 4">DSM 21074</strain>
    </source>
</reference>
<dbReference type="RefSeq" id="WP_084538969.1">
    <property type="nucleotide sequence ID" value="NZ_FQYN01000004.1"/>
</dbReference>
<dbReference type="NCBIfam" id="TIGR04183">
    <property type="entry name" value="Por_Secre_tail"/>
    <property type="match status" value="1"/>
</dbReference>
<proteinExistence type="predicted"/>
<dbReference type="InterPro" id="IPR026444">
    <property type="entry name" value="Secre_tail"/>
</dbReference>
<gene>
    <name evidence="3" type="ORF">SAMN02745146_2414</name>
</gene>
<dbReference type="Gene3D" id="2.60.40.10">
    <property type="entry name" value="Immunoglobulins"/>
    <property type="match status" value="2"/>
</dbReference>
<evidence type="ECO:0000259" key="2">
    <source>
        <dbReference type="PROSITE" id="PS50853"/>
    </source>
</evidence>
<dbReference type="InterPro" id="IPR013783">
    <property type="entry name" value="Ig-like_fold"/>
</dbReference>
<dbReference type="Pfam" id="PF18962">
    <property type="entry name" value="Por_Secre_tail"/>
    <property type="match status" value="1"/>
</dbReference>
<dbReference type="SUPFAM" id="SSF49265">
    <property type="entry name" value="Fibronectin type III"/>
    <property type="match status" value="2"/>
</dbReference>
<protein>
    <submittedName>
        <fullName evidence="3">Por secretion system C-terminal sorting domain-containing protein</fullName>
    </submittedName>
</protein>
<dbReference type="InterPro" id="IPR036116">
    <property type="entry name" value="FN3_sf"/>
</dbReference>
<dbReference type="InterPro" id="IPR050991">
    <property type="entry name" value="ECM_Regulatory_Proteins"/>
</dbReference>
<dbReference type="PANTHER" id="PTHR46708:SF2">
    <property type="entry name" value="FIBRONECTIN TYPE-III DOMAIN-CONTAINING PROTEIN"/>
    <property type="match status" value="1"/>
</dbReference>
<dbReference type="OrthoDB" id="869215at2"/>
<accession>A0A1M6GVR9</accession>
<dbReference type="PANTHER" id="PTHR46708">
    <property type="entry name" value="TENASCIN"/>
    <property type="match status" value="1"/>
</dbReference>